<dbReference type="Pfam" id="PF12796">
    <property type="entry name" value="Ank_2"/>
    <property type="match status" value="1"/>
</dbReference>
<name>A0A7U2FE69_PHANO</name>
<evidence type="ECO:0000259" key="3">
    <source>
        <dbReference type="Pfam" id="PF06985"/>
    </source>
</evidence>
<dbReference type="OrthoDB" id="194358at2759"/>
<reference evidence="6" key="1">
    <citation type="journal article" date="2021" name="BMC Genomics">
        <title>Chromosome-level genome assembly and manually-curated proteome of model necrotroph Parastagonospora nodorum Sn15 reveals a genome-wide trove of candidate effector homologs, and redundancy of virulence-related functions within an accessory chromosome.</title>
        <authorList>
            <person name="Bertazzoni S."/>
            <person name="Jones D.A.B."/>
            <person name="Phan H.T."/>
            <person name="Tan K.-C."/>
            <person name="Hane J.K."/>
        </authorList>
    </citation>
    <scope>NUCLEOTIDE SEQUENCE [LARGE SCALE GENOMIC DNA]</scope>
    <source>
        <strain evidence="6">SN15 / ATCC MYA-4574 / FGSC 10173)</strain>
    </source>
</reference>
<dbReference type="SMART" id="SM00248">
    <property type="entry name" value="ANK"/>
    <property type="match status" value="5"/>
</dbReference>
<feature type="domain" description="Nephrocystin 3-like N-terminal" evidence="4">
    <location>
        <begin position="291"/>
        <end position="465"/>
    </location>
</feature>
<organism evidence="5 6">
    <name type="scientific">Phaeosphaeria nodorum (strain SN15 / ATCC MYA-4574 / FGSC 10173)</name>
    <name type="common">Glume blotch fungus</name>
    <name type="synonym">Parastagonospora nodorum</name>
    <dbReference type="NCBI Taxonomy" id="321614"/>
    <lineage>
        <taxon>Eukaryota</taxon>
        <taxon>Fungi</taxon>
        <taxon>Dikarya</taxon>
        <taxon>Ascomycota</taxon>
        <taxon>Pezizomycotina</taxon>
        <taxon>Dothideomycetes</taxon>
        <taxon>Pleosporomycetidae</taxon>
        <taxon>Pleosporales</taxon>
        <taxon>Pleosporineae</taxon>
        <taxon>Phaeosphaeriaceae</taxon>
        <taxon>Parastagonospora</taxon>
    </lineage>
</organism>
<dbReference type="PANTHER" id="PTHR10622">
    <property type="entry name" value="HET DOMAIN-CONTAINING PROTEIN"/>
    <property type="match status" value="1"/>
</dbReference>
<dbReference type="PROSITE" id="PS50297">
    <property type="entry name" value="ANK_REP_REGION"/>
    <property type="match status" value="3"/>
</dbReference>
<dbReference type="InterPro" id="IPR036770">
    <property type="entry name" value="Ankyrin_rpt-contain_sf"/>
</dbReference>
<dbReference type="Pfam" id="PF06985">
    <property type="entry name" value="HET"/>
    <property type="match status" value="1"/>
</dbReference>
<dbReference type="Gene3D" id="3.40.50.300">
    <property type="entry name" value="P-loop containing nucleotide triphosphate hydrolases"/>
    <property type="match status" value="1"/>
</dbReference>
<dbReference type="Proteomes" id="UP000663193">
    <property type="component" value="Chromosome 15"/>
</dbReference>
<dbReference type="SUPFAM" id="SSF48403">
    <property type="entry name" value="Ankyrin repeat"/>
    <property type="match status" value="1"/>
</dbReference>
<proteinExistence type="predicted"/>
<dbReference type="SUPFAM" id="SSF52540">
    <property type="entry name" value="P-loop containing nucleoside triphosphate hydrolases"/>
    <property type="match status" value="1"/>
</dbReference>
<keyword evidence="1" id="KW-0677">Repeat</keyword>
<feature type="domain" description="Heterokaryon incompatibility" evidence="3">
    <location>
        <begin position="25"/>
        <end position="124"/>
    </location>
</feature>
<gene>
    <name evidence="5" type="ORF">JI435_102620</name>
</gene>
<protein>
    <recommendedName>
        <fullName evidence="7">Heterokaryon incompatibility domain-containing protein</fullName>
    </recommendedName>
</protein>
<sequence length="1030" mass="117224">MHLLEIHDDNTLSLARFSGNRIPPYAILSHTWGMENEEVTFQDIMCGSGSTKAGYAKILFCRDQAKQDNLEYFWVDSCCIDRSSSQELSEAINSMFNWYKSAERCYVFLSDVSNSAGAEDDTHARRWKSFFKTSRWFTRGWTLQELIAPRSVEFFSKEGIRLGDKQSLAQTIHEITKIAIDALWGRDLSQFSNIERFSWAEGRETTREEDAAYCLLGIFDVQMPLLYSEGKVKAMKRLIGKTKKSSTRSTSPIFPGERQKLLEKRQELLASLRFDQIYARQTTIQDAHSTTCQWLLSKPEYKKWLDPTKSGEHHGFFWIKGHPGTGKSTLMKFAVEHVGNSLTDKITISFFFNARGAQLEKSTTGAYRSILLQLLERLPRLQNVFDSIPHSTVLTKYPWDLVTLQRLLRECIRRLDGTSVICFIDALDECEEQQVRDMISFFESVGEIASKASLGHNFHICFSSRHYPHITIKKSLELILSVQAEHNLDISNYIECELKIGSGRIAQQIQSILQEKASGIFMWVVLVVRILNKEHDSGRPYALKRRLREIPASLHDLFRDIIMRDSNDRKELALCVQWILFAARPLRPEELFFAVLSELEPEILSTLDPADYALNVTQKFITNASKGLAEVTTSNFKVVQFIHESVKDFLLKEGLENIWPELGSNIQGQSHERLKQCCLGYMGIEDITHGLLPKCDMLSNLSLVPGLRNEVTDGFPFLEYAAGHFLYHADAAELFGVSQKSFIRNRQITSWIRLHDIYPSNFAIGHTPEVTLLYLLAEHNLSNLIKLLAIDLASECLDVGKERYGPPLFAAVVTSSNDVVDLFLESLAVSQHCSITPHNTERGYHKEEWALQAMGHDFQFPHPKTVLCYLSELGDSAMLSLLLERTNLEPDEKDQGGQTPLLWAVEKGHEEIVKLLLSTKKVDVDWPDANGQTPLSWAAEKGHEEIARLLLKTSAVRINSNDQFGWTPLSWAARNGHEGVVKLLLETHKCCHDLKLKDEHTPLWWAERNGQHNVAKLLKSHSHGPCVISI</sequence>
<evidence type="ECO:0000256" key="2">
    <source>
        <dbReference type="PROSITE-ProRule" id="PRU00023"/>
    </source>
</evidence>
<keyword evidence="2" id="KW-0040">ANK repeat</keyword>
<dbReference type="Pfam" id="PF00023">
    <property type="entry name" value="Ank"/>
    <property type="match status" value="1"/>
</dbReference>
<evidence type="ECO:0000313" key="6">
    <source>
        <dbReference type="Proteomes" id="UP000663193"/>
    </source>
</evidence>
<keyword evidence="6" id="KW-1185">Reference proteome</keyword>
<feature type="repeat" description="ANK" evidence="2">
    <location>
        <begin position="930"/>
        <end position="955"/>
    </location>
</feature>
<dbReference type="InterPro" id="IPR027417">
    <property type="entry name" value="P-loop_NTPase"/>
</dbReference>
<dbReference type="EMBL" id="CP069037">
    <property type="protein sequence ID" value="QRD03478.1"/>
    <property type="molecule type" value="Genomic_DNA"/>
</dbReference>
<accession>A0A7U2FE69</accession>
<dbReference type="PROSITE" id="PS50088">
    <property type="entry name" value="ANK_REPEAT"/>
    <property type="match status" value="3"/>
</dbReference>
<feature type="repeat" description="ANK" evidence="2">
    <location>
        <begin position="964"/>
        <end position="986"/>
    </location>
</feature>
<dbReference type="PANTHER" id="PTHR10622:SF13">
    <property type="entry name" value="NACHT DOMAIN-CONTAINING PROTEIN"/>
    <property type="match status" value="1"/>
</dbReference>
<dbReference type="Gene3D" id="1.25.40.20">
    <property type="entry name" value="Ankyrin repeat-containing domain"/>
    <property type="match status" value="2"/>
</dbReference>
<dbReference type="Pfam" id="PF24883">
    <property type="entry name" value="NPHP3_N"/>
    <property type="match status" value="1"/>
</dbReference>
<evidence type="ECO:0000259" key="4">
    <source>
        <dbReference type="Pfam" id="PF24883"/>
    </source>
</evidence>
<dbReference type="InterPro" id="IPR002110">
    <property type="entry name" value="Ankyrin_rpt"/>
</dbReference>
<dbReference type="InterPro" id="IPR010730">
    <property type="entry name" value="HET"/>
</dbReference>
<dbReference type="VEuPathDB" id="FungiDB:JI435_102620"/>
<feature type="repeat" description="ANK" evidence="2">
    <location>
        <begin position="896"/>
        <end position="918"/>
    </location>
</feature>
<evidence type="ECO:0000313" key="5">
    <source>
        <dbReference type="EMBL" id="QRD03478.1"/>
    </source>
</evidence>
<evidence type="ECO:0000256" key="1">
    <source>
        <dbReference type="ARBA" id="ARBA00022737"/>
    </source>
</evidence>
<dbReference type="InterPro" id="IPR056884">
    <property type="entry name" value="NPHP3-like_N"/>
</dbReference>
<evidence type="ECO:0008006" key="7">
    <source>
        <dbReference type="Google" id="ProtNLM"/>
    </source>
</evidence>
<dbReference type="AlphaFoldDB" id="A0A7U2FE69"/>